<dbReference type="EMBL" id="UYSL01000417">
    <property type="protein sequence ID" value="VDL63743.1"/>
    <property type="molecule type" value="Genomic_DNA"/>
</dbReference>
<dbReference type="AlphaFoldDB" id="A0A0N4XE13"/>
<keyword evidence="2" id="KW-1185">Reference proteome</keyword>
<evidence type="ECO:0000313" key="2">
    <source>
        <dbReference type="Proteomes" id="UP000271162"/>
    </source>
</evidence>
<protein>
    <submittedName>
        <fullName evidence="3">Secreted protein</fullName>
    </submittedName>
</protein>
<gene>
    <name evidence="1" type="ORF">NBR_LOCUS766</name>
</gene>
<dbReference type="Proteomes" id="UP000271162">
    <property type="component" value="Unassembled WGS sequence"/>
</dbReference>
<name>A0A0N4XE13_NIPBR</name>
<evidence type="ECO:0000313" key="3">
    <source>
        <dbReference type="WBParaSite" id="NBR_0000076501-mRNA-1"/>
    </source>
</evidence>
<dbReference type="WBParaSite" id="NBR_0000076501-mRNA-1">
    <property type="protein sequence ID" value="NBR_0000076501-mRNA-1"/>
    <property type="gene ID" value="NBR_0000076501"/>
</dbReference>
<proteinExistence type="predicted"/>
<reference evidence="3" key="1">
    <citation type="submission" date="2017-02" db="UniProtKB">
        <authorList>
            <consortium name="WormBaseParasite"/>
        </authorList>
    </citation>
    <scope>IDENTIFICATION</scope>
</reference>
<evidence type="ECO:0000313" key="1">
    <source>
        <dbReference type="EMBL" id="VDL63743.1"/>
    </source>
</evidence>
<sequence length="111" mass="12319">MFSPPWMSSMDYLVHFQGTAIVTSSPFQASFSVSVHTSCCFEDDLSLQASSLEMLLDGTFCRLLRYSTEPSPSEMRSGLLCYALLPLTPHCPRQKCSADVLIRFGVRAMPS</sequence>
<organism evidence="3">
    <name type="scientific">Nippostrongylus brasiliensis</name>
    <name type="common">Rat hookworm</name>
    <dbReference type="NCBI Taxonomy" id="27835"/>
    <lineage>
        <taxon>Eukaryota</taxon>
        <taxon>Metazoa</taxon>
        <taxon>Ecdysozoa</taxon>
        <taxon>Nematoda</taxon>
        <taxon>Chromadorea</taxon>
        <taxon>Rhabditida</taxon>
        <taxon>Rhabditina</taxon>
        <taxon>Rhabditomorpha</taxon>
        <taxon>Strongyloidea</taxon>
        <taxon>Heligmosomidae</taxon>
        <taxon>Nippostrongylus</taxon>
    </lineage>
</organism>
<accession>A0A0N4XE13</accession>
<reference evidence="1 2" key="2">
    <citation type="submission" date="2018-11" db="EMBL/GenBank/DDBJ databases">
        <authorList>
            <consortium name="Pathogen Informatics"/>
        </authorList>
    </citation>
    <scope>NUCLEOTIDE SEQUENCE [LARGE SCALE GENOMIC DNA]</scope>
</reference>